<gene>
    <name evidence="10" type="ORF">EAX62_15220</name>
</gene>
<dbReference type="OrthoDB" id="9761504at2"/>
<evidence type="ECO:0000256" key="5">
    <source>
        <dbReference type="ARBA" id="ARBA00022840"/>
    </source>
</evidence>
<evidence type="ECO:0000256" key="3">
    <source>
        <dbReference type="ARBA" id="ARBA00022741"/>
    </source>
</evidence>
<keyword evidence="11" id="KW-1185">Reference proteome</keyword>
<dbReference type="CDD" id="cd07771">
    <property type="entry name" value="ASKHA_NBD_FGGY_RhaB-like"/>
    <property type="match status" value="1"/>
</dbReference>
<dbReference type="EMBL" id="REFW01000005">
    <property type="protein sequence ID" value="RMB57807.1"/>
    <property type="molecule type" value="Genomic_DNA"/>
</dbReference>
<evidence type="ECO:0000256" key="4">
    <source>
        <dbReference type="ARBA" id="ARBA00022777"/>
    </source>
</evidence>
<dbReference type="PANTHER" id="PTHR10196:SF93">
    <property type="entry name" value="L-RHAMNULOKINASE"/>
    <property type="match status" value="1"/>
</dbReference>
<keyword evidence="2" id="KW-0808">Transferase</keyword>
<feature type="domain" description="Carbohydrate kinase FGGY C-terminal" evidence="9">
    <location>
        <begin position="263"/>
        <end position="454"/>
    </location>
</feature>
<dbReference type="Gene3D" id="3.30.420.40">
    <property type="match status" value="2"/>
</dbReference>
<dbReference type="AlphaFoldDB" id="A0A3M0G0U3"/>
<dbReference type="GO" id="GO:0006071">
    <property type="term" value="P:glycerol metabolic process"/>
    <property type="evidence" value="ECO:0007669"/>
    <property type="project" value="TreeGrafter"/>
</dbReference>
<evidence type="ECO:0000256" key="1">
    <source>
        <dbReference type="ARBA" id="ARBA00009156"/>
    </source>
</evidence>
<dbReference type="Pfam" id="PF00370">
    <property type="entry name" value="FGGY_N"/>
    <property type="match status" value="1"/>
</dbReference>
<dbReference type="Proteomes" id="UP000275256">
    <property type="component" value="Unassembled WGS sequence"/>
</dbReference>
<dbReference type="RefSeq" id="WP_121902586.1">
    <property type="nucleotide sequence ID" value="NZ_REFW01000005.1"/>
</dbReference>
<evidence type="ECO:0000256" key="7">
    <source>
        <dbReference type="ARBA" id="ARBA00023308"/>
    </source>
</evidence>
<dbReference type="InterPro" id="IPR013449">
    <property type="entry name" value="Rhamnulokinase"/>
</dbReference>
<name>A0A3M0G0U3_9ACTN</name>
<evidence type="ECO:0000259" key="9">
    <source>
        <dbReference type="Pfam" id="PF02782"/>
    </source>
</evidence>
<dbReference type="GO" id="GO:0004370">
    <property type="term" value="F:glycerol kinase activity"/>
    <property type="evidence" value="ECO:0007669"/>
    <property type="project" value="TreeGrafter"/>
</dbReference>
<keyword evidence="7" id="KW-0684">Rhamnose metabolism</keyword>
<keyword evidence="4 10" id="KW-0418">Kinase</keyword>
<sequence>MPTTMAAVDLGASSGRVMAGTLSGGRITLAEAGRFPNGPVEVPTELGPRMHWDVLRLWGDVTRGLRAAAHDVGPLESVGIDTWAVDYALLDAGGELLGNPASYRCPRTVGLAEKYFHVVPAEEMYRRVGVQVQPFNTIFQLLAETPGRLSLARRLLLMPDLLGHWLTGRSVTEVTNASTTGLLDPVTRAWHPDMLQSLTDECGRDVAGLLGELVEPGTILGPVRAPDLGLTTPSGMPTPVVAVGSHDTASAVVAVPAQRDDFAYISCGTWSLVGLELHAPVLSAEALGANLTNELGVDGTVRFLKNVMGLWVFNEAVRTWRTRRMDLDVPGLVREAATREPLRTVIDIDDPAFFPAGDMPARIGEAARLTGQPQPRDPAETARCIFDSLALAYRRSLRQAADVAGRDIGVVHMVGGGVQNELLCQLTADATGLPVVAGPVEATALGNIVLQARAIGAVRGGLPELRRIVRASSELLTYSPAAGAEATWRGVERRLF</sequence>
<comment type="caution">
    <text evidence="10">The sequence shown here is derived from an EMBL/GenBank/DDBJ whole genome shotgun (WGS) entry which is preliminary data.</text>
</comment>
<keyword evidence="6" id="KW-1015">Disulfide bond</keyword>
<evidence type="ECO:0000313" key="11">
    <source>
        <dbReference type="Proteomes" id="UP000275256"/>
    </source>
</evidence>
<dbReference type="PANTHER" id="PTHR10196">
    <property type="entry name" value="SUGAR KINASE"/>
    <property type="match status" value="1"/>
</dbReference>
<evidence type="ECO:0000259" key="8">
    <source>
        <dbReference type="Pfam" id="PF00370"/>
    </source>
</evidence>
<dbReference type="GO" id="GO:0019301">
    <property type="term" value="P:rhamnose catabolic process"/>
    <property type="evidence" value="ECO:0007669"/>
    <property type="project" value="InterPro"/>
</dbReference>
<evidence type="ECO:0000256" key="6">
    <source>
        <dbReference type="ARBA" id="ARBA00023157"/>
    </source>
</evidence>
<proteinExistence type="inferred from homology"/>
<dbReference type="GO" id="GO:0005524">
    <property type="term" value="F:ATP binding"/>
    <property type="evidence" value="ECO:0007669"/>
    <property type="project" value="UniProtKB-KW"/>
</dbReference>
<dbReference type="GO" id="GO:0008993">
    <property type="term" value="F:rhamnulokinase activity"/>
    <property type="evidence" value="ECO:0007669"/>
    <property type="project" value="InterPro"/>
</dbReference>
<evidence type="ECO:0000256" key="2">
    <source>
        <dbReference type="ARBA" id="ARBA00022679"/>
    </source>
</evidence>
<dbReference type="InterPro" id="IPR018484">
    <property type="entry name" value="FGGY_N"/>
</dbReference>
<comment type="similarity">
    <text evidence="1">Belongs to the FGGY kinase family.</text>
</comment>
<dbReference type="Pfam" id="PF02782">
    <property type="entry name" value="FGGY_C"/>
    <property type="match status" value="1"/>
</dbReference>
<evidence type="ECO:0000313" key="10">
    <source>
        <dbReference type="EMBL" id="RMB57807.1"/>
    </source>
</evidence>
<protein>
    <submittedName>
        <fullName evidence="10">Rhamnulokinase</fullName>
    </submittedName>
</protein>
<dbReference type="SUPFAM" id="SSF53067">
    <property type="entry name" value="Actin-like ATPase domain"/>
    <property type="match status" value="2"/>
</dbReference>
<organism evidence="10 11">
    <name type="scientific">Tessaracoccus antarcticus</name>
    <dbReference type="NCBI Taxonomy" id="2479848"/>
    <lineage>
        <taxon>Bacteria</taxon>
        <taxon>Bacillati</taxon>
        <taxon>Actinomycetota</taxon>
        <taxon>Actinomycetes</taxon>
        <taxon>Propionibacteriales</taxon>
        <taxon>Propionibacteriaceae</taxon>
        <taxon>Tessaracoccus</taxon>
    </lineage>
</organism>
<reference evidence="10 11" key="1">
    <citation type="submission" date="2018-10" db="EMBL/GenBank/DDBJ databases">
        <title>Tessaracoccus antarcticuss sp. nov., isolated from sediment.</title>
        <authorList>
            <person name="Zhou L.Y."/>
            <person name="Du Z.J."/>
        </authorList>
    </citation>
    <scope>NUCLEOTIDE SEQUENCE [LARGE SCALE GENOMIC DNA]</scope>
    <source>
        <strain evidence="10 11">JDX10</strain>
    </source>
</reference>
<keyword evidence="3" id="KW-0547">Nucleotide-binding</keyword>
<dbReference type="InterPro" id="IPR018485">
    <property type="entry name" value="FGGY_C"/>
</dbReference>
<keyword evidence="5" id="KW-0067">ATP-binding</keyword>
<dbReference type="InterPro" id="IPR043129">
    <property type="entry name" value="ATPase_NBD"/>
</dbReference>
<dbReference type="GO" id="GO:0005829">
    <property type="term" value="C:cytosol"/>
    <property type="evidence" value="ECO:0007669"/>
    <property type="project" value="TreeGrafter"/>
</dbReference>
<feature type="domain" description="Carbohydrate kinase FGGY N-terminal" evidence="8">
    <location>
        <begin position="6"/>
        <end position="253"/>
    </location>
</feature>
<accession>A0A3M0G0U3</accession>